<dbReference type="AlphaFoldDB" id="A0A1L9B7K1"/>
<gene>
    <name evidence="1" type="ORF">BON30_24105</name>
</gene>
<protein>
    <submittedName>
        <fullName evidence="1">Uncharacterized protein</fullName>
    </submittedName>
</protein>
<evidence type="ECO:0000313" key="1">
    <source>
        <dbReference type="EMBL" id="OJH38229.1"/>
    </source>
</evidence>
<reference evidence="2" key="1">
    <citation type="submission" date="2016-11" db="EMBL/GenBank/DDBJ databases">
        <authorList>
            <person name="Shukria A."/>
            <person name="Stevens D.C."/>
        </authorList>
    </citation>
    <scope>NUCLEOTIDE SEQUENCE [LARGE SCALE GENOMIC DNA]</scope>
    <source>
        <strain evidence="2">Cbfe23</strain>
    </source>
</reference>
<dbReference type="EMBL" id="MPIN01000006">
    <property type="protein sequence ID" value="OJH38229.1"/>
    <property type="molecule type" value="Genomic_DNA"/>
</dbReference>
<accession>A0A1L9B7K1</accession>
<sequence>MVALTYRAPEDERWYATTEKHPELVRMVNAVKLSLGLPPNGAFYINEYKQVIVPTTGSDDYFLAGKYEQPLRFEFEGKILSGEAIDLQGNPLTPGDTWSGPHPGIPYLLSTGGDDIKYAVQPRPNVKKELKLSKVIGWDAARAITSRIRSVKGYAGGRFYVNEFRTIFAPVQEAREWRYVYVGQLDLASWFPEPHAAR</sequence>
<dbReference type="Proteomes" id="UP000182229">
    <property type="component" value="Unassembled WGS sequence"/>
</dbReference>
<evidence type="ECO:0000313" key="2">
    <source>
        <dbReference type="Proteomes" id="UP000182229"/>
    </source>
</evidence>
<proteinExistence type="predicted"/>
<organism evidence="1 2">
    <name type="scientific">Cystobacter ferrugineus</name>
    <dbReference type="NCBI Taxonomy" id="83449"/>
    <lineage>
        <taxon>Bacteria</taxon>
        <taxon>Pseudomonadati</taxon>
        <taxon>Myxococcota</taxon>
        <taxon>Myxococcia</taxon>
        <taxon>Myxococcales</taxon>
        <taxon>Cystobacterineae</taxon>
        <taxon>Archangiaceae</taxon>
        <taxon>Cystobacter</taxon>
    </lineage>
</organism>
<dbReference type="STRING" id="83449.BON30_24105"/>
<reference evidence="1 2" key="2">
    <citation type="submission" date="2016-12" db="EMBL/GenBank/DDBJ databases">
        <title>Draft Genome Sequence of Cystobacter ferrugineus Strain Cbfe23.</title>
        <authorList>
            <person name="Akbar S."/>
            <person name="Dowd S.E."/>
            <person name="Stevens D.C."/>
        </authorList>
    </citation>
    <scope>NUCLEOTIDE SEQUENCE [LARGE SCALE GENOMIC DNA]</scope>
    <source>
        <strain evidence="1 2">Cbfe23</strain>
    </source>
</reference>
<comment type="caution">
    <text evidence="1">The sequence shown here is derived from an EMBL/GenBank/DDBJ whole genome shotgun (WGS) entry which is preliminary data.</text>
</comment>
<keyword evidence="2" id="KW-1185">Reference proteome</keyword>
<name>A0A1L9B7K1_9BACT</name>